<accession>A0A2M7EL22</accession>
<organism evidence="1 2">
    <name type="scientific">Candidatus Roizmanbacteria bacterium CG17_big_fil_post_rev_8_21_14_2_50_39_7</name>
    <dbReference type="NCBI Taxonomy" id="1974858"/>
    <lineage>
        <taxon>Bacteria</taxon>
        <taxon>Candidatus Roizmaniibacteriota</taxon>
    </lineage>
</organism>
<evidence type="ECO:0000313" key="2">
    <source>
        <dbReference type="Proteomes" id="UP000228762"/>
    </source>
</evidence>
<feature type="non-terminal residue" evidence="1">
    <location>
        <position position="1"/>
    </location>
</feature>
<evidence type="ECO:0008006" key="3">
    <source>
        <dbReference type="Google" id="ProtNLM"/>
    </source>
</evidence>
<protein>
    <recommendedName>
        <fullName evidence="3">DNA polymerase III subunit delta</fullName>
    </recommendedName>
</protein>
<proteinExistence type="predicted"/>
<dbReference type="AlphaFoldDB" id="A0A2M7EL22"/>
<evidence type="ECO:0000313" key="1">
    <source>
        <dbReference type="EMBL" id="PIV71235.1"/>
    </source>
</evidence>
<sequence length="60" mass="7017">RIDQFLHTTLSLKALKLLHYLLRTRKLIMDNNMNPILALDSILLFLSKASNMKALHEKEK</sequence>
<reference evidence="2" key="1">
    <citation type="submission" date="2017-09" db="EMBL/GenBank/DDBJ databases">
        <title>Depth-based differentiation of microbial function through sediment-hosted aquifers and enrichment of novel symbionts in the deep terrestrial subsurface.</title>
        <authorList>
            <person name="Probst A.J."/>
            <person name="Ladd B."/>
            <person name="Jarett J.K."/>
            <person name="Geller-Mcgrath D.E."/>
            <person name="Sieber C.M.K."/>
            <person name="Emerson J.B."/>
            <person name="Anantharaman K."/>
            <person name="Thomas B.C."/>
            <person name="Malmstrom R."/>
            <person name="Stieglmeier M."/>
            <person name="Klingl A."/>
            <person name="Woyke T."/>
            <person name="Ryan C.M."/>
            <person name="Banfield J.F."/>
        </authorList>
    </citation>
    <scope>NUCLEOTIDE SEQUENCE [LARGE SCALE GENOMIC DNA]</scope>
</reference>
<name>A0A2M7EL22_9BACT</name>
<gene>
    <name evidence="1" type="ORF">COW57_00635</name>
</gene>
<dbReference type="Proteomes" id="UP000228762">
    <property type="component" value="Unassembled WGS sequence"/>
</dbReference>
<comment type="caution">
    <text evidence="1">The sequence shown here is derived from an EMBL/GenBank/DDBJ whole genome shotgun (WGS) entry which is preliminary data.</text>
</comment>
<dbReference type="EMBL" id="PFEV01000028">
    <property type="protein sequence ID" value="PIV71235.1"/>
    <property type="molecule type" value="Genomic_DNA"/>
</dbReference>